<keyword evidence="1" id="KW-0812">Transmembrane</keyword>
<organism evidence="2 3">
    <name type="scientific">Haloarcula saliterrae</name>
    <dbReference type="NCBI Taxonomy" id="2950534"/>
    <lineage>
        <taxon>Archaea</taxon>
        <taxon>Methanobacteriati</taxon>
        <taxon>Methanobacteriota</taxon>
        <taxon>Stenosarchaea group</taxon>
        <taxon>Halobacteria</taxon>
        <taxon>Halobacteriales</taxon>
        <taxon>Haloarculaceae</taxon>
        <taxon>Haloarcula</taxon>
    </lineage>
</organism>
<feature type="transmembrane region" description="Helical" evidence="1">
    <location>
        <begin position="51"/>
        <end position="69"/>
    </location>
</feature>
<dbReference type="EMBL" id="JAMQON010000004">
    <property type="protein sequence ID" value="MDS0260527.1"/>
    <property type="molecule type" value="Genomic_DNA"/>
</dbReference>
<evidence type="ECO:0000256" key="1">
    <source>
        <dbReference type="SAM" id="Phobius"/>
    </source>
</evidence>
<sequence>MATTIQNLFTVIQFGGPLIGGTLALGAAVATPAVRRADVKKELKEIRNQGVIWGIIVAPLATAIVQFLLNTVVSGGSSCAF</sequence>
<protein>
    <submittedName>
        <fullName evidence="2">Uncharacterized protein</fullName>
    </submittedName>
</protein>
<accession>A0ABU2FE75</accession>
<comment type="caution">
    <text evidence="2">The sequence shown here is derived from an EMBL/GenBank/DDBJ whole genome shotgun (WGS) entry which is preliminary data.</text>
</comment>
<feature type="transmembrane region" description="Helical" evidence="1">
    <location>
        <begin position="12"/>
        <end position="30"/>
    </location>
</feature>
<keyword evidence="3" id="KW-1185">Reference proteome</keyword>
<dbReference type="RefSeq" id="WP_310920234.1">
    <property type="nucleotide sequence ID" value="NZ_JAMQON010000004.1"/>
</dbReference>
<reference evidence="2 3" key="1">
    <citation type="submission" date="2022-06" db="EMBL/GenBank/DDBJ databases">
        <title>Haloarcula sp. a new haloarchaeum isolate from saline soil.</title>
        <authorList>
            <person name="Strakova D."/>
            <person name="Galisteo C."/>
            <person name="Sanchez-Porro C."/>
            <person name="Ventosa A."/>
        </authorList>
    </citation>
    <scope>NUCLEOTIDE SEQUENCE [LARGE SCALE GENOMIC DNA]</scope>
    <source>
        <strain evidence="2 3">S1CR25-12</strain>
    </source>
</reference>
<evidence type="ECO:0000313" key="2">
    <source>
        <dbReference type="EMBL" id="MDS0260527.1"/>
    </source>
</evidence>
<dbReference type="Proteomes" id="UP001259659">
    <property type="component" value="Unassembled WGS sequence"/>
</dbReference>
<keyword evidence="1" id="KW-0472">Membrane</keyword>
<keyword evidence="1" id="KW-1133">Transmembrane helix</keyword>
<name>A0ABU2FE75_9EURY</name>
<gene>
    <name evidence="2" type="ORF">NDI56_14065</name>
</gene>
<proteinExistence type="predicted"/>
<evidence type="ECO:0000313" key="3">
    <source>
        <dbReference type="Proteomes" id="UP001259659"/>
    </source>
</evidence>